<gene>
    <name evidence="1" type="ORF">GBG19_15190</name>
</gene>
<comment type="caution">
    <text evidence="1">The sequence shown here is derived from an EMBL/GenBank/DDBJ whole genome shotgun (WGS) entry which is preliminary data.</text>
</comment>
<evidence type="ECO:0000313" key="2">
    <source>
        <dbReference type="Proteomes" id="UP000472839"/>
    </source>
</evidence>
<evidence type="ECO:0000313" key="1">
    <source>
        <dbReference type="EMBL" id="KAB7884874.1"/>
    </source>
</evidence>
<dbReference type="RefSeq" id="WP_152279914.1">
    <property type="nucleotide sequence ID" value="NZ_WFKK01000071.1"/>
</dbReference>
<organism evidence="1 2">
    <name type="scientific">Poseidonibacter ostreae</name>
    <dbReference type="NCBI Taxonomy" id="2654171"/>
    <lineage>
        <taxon>Bacteria</taxon>
        <taxon>Pseudomonadati</taxon>
        <taxon>Campylobacterota</taxon>
        <taxon>Epsilonproteobacteria</taxon>
        <taxon>Campylobacterales</taxon>
        <taxon>Arcobacteraceae</taxon>
        <taxon>Poseidonibacter</taxon>
    </lineage>
</organism>
<reference evidence="1 2" key="1">
    <citation type="submission" date="2019-10" db="EMBL/GenBank/DDBJ databases">
        <title>Poseidonibacter ostreae sp. nov., isolated from the gut of the Ostrea denselamellosa.</title>
        <authorList>
            <person name="Choi A."/>
        </authorList>
    </citation>
    <scope>NUCLEOTIDE SEQUENCE [LARGE SCALE GENOMIC DNA]</scope>
    <source>
        <strain evidence="1 2">SJOD-M-33</strain>
    </source>
</reference>
<dbReference type="Gene3D" id="3.40.50.720">
    <property type="entry name" value="NAD(P)-binding Rossmann-like Domain"/>
    <property type="match status" value="1"/>
</dbReference>
<dbReference type="Proteomes" id="UP000472839">
    <property type="component" value="Unassembled WGS sequence"/>
</dbReference>
<proteinExistence type="predicted"/>
<dbReference type="AlphaFoldDB" id="A0A6L4WQ57"/>
<dbReference type="SUPFAM" id="SSF51735">
    <property type="entry name" value="NAD(P)-binding Rossmann-fold domains"/>
    <property type="match status" value="1"/>
</dbReference>
<protein>
    <submittedName>
        <fullName evidence="1">GDP-L-fucose synthase</fullName>
    </submittedName>
</protein>
<dbReference type="EMBL" id="WFKK01000071">
    <property type="protein sequence ID" value="KAB7884874.1"/>
    <property type="molecule type" value="Genomic_DNA"/>
</dbReference>
<name>A0A6L4WQ57_9BACT</name>
<sequence length="256" mass="29589">MKTFSILGTGWLGYALALELKEKYKVKVSIKDEKKKNKFIEEGLVPFLLNEESLDSLDDLLETDYLFINFPPSKFKNYTAFLNKIYSHKKIKNIEKIIFISSTSIYPDLDLVFTEEFSSFNSNSKSPKVYDAEVLVKDKTDLILRASGLMGYNRIAGKRSSSKVVKDKDIKINYVHRDDVISATIFLIANNINGIFNLSVEKHPTKEEIYLFNSKKYGFEKSIFKDEKGLKNRIIDGSKIERLGFKYKYSNPFDFI</sequence>
<dbReference type="InterPro" id="IPR036291">
    <property type="entry name" value="NAD(P)-bd_dom_sf"/>
</dbReference>
<accession>A0A6L4WQ57</accession>